<reference evidence="2" key="1">
    <citation type="submission" date="2019-10" db="EMBL/GenBank/DDBJ databases">
        <title>Antimicrobial potential of Antarctic Bacteria.</title>
        <authorList>
            <person name="Benaud N."/>
            <person name="Edwards R.J."/>
            <person name="Ferrari B.C."/>
        </authorList>
    </citation>
    <scope>NUCLEOTIDE SEQUENCE [LARGE SCALE GENOMIC DNA]</scope>
    <source>
        <strain evidence="2">NBSH44</strain>
    </source>
</reference>
<sequence>MTVQFEVWNPGRTEKSIGLDEVREAYRSLPDGVSAIFTWNDCEEECLIVAVEPEFSVVTMGRDASFWNLKISDDTEEVEIRMGADDFTWLRGCLLPRDMGVEVLLKAKDFDSLFWEYSWADG</sequence>
<dbReference type="EMBL" id="CP045702">
    <property type="protein sequence ID" value="QNE73761.1"/>
    <property type="molecule type" value="Genomic_DNA"/>
</dbReference>
<dbReference type="RefSeq" id="WP_185297330.1">
    <property type="nucleotide sequence ID" value="NZ_CP045702.1"/>
</dbReference>
<protein>
    <submittedName>
        <fullName evidence="1">Uncharacterized protein</fullName>
    </submittedName>
</protein>
<dbReference type="KEGG" id="sfiy:F0344_03290"/>
<accession>A0A7G7BEJ6</accession>
<name>A0A7G7BEJ6_9ACTN</name>
<keyword evidence="2" id="KW-1185">Reference proteome</keyword>
<dbReference type="AlphaFoldDB" id="A0A7G7BEJ6"/>
<dbReference type="Proteomes" id="UP000515307">
    <property type="component" value="Chromosome"/>
</dbReference>
<organism evidence="1 2">
    <name type="scientific">Streptomyces finlayi</name>
    <dbReference type="NCBI Taxonomy" id="67296"/>
    <lineage>
        <taxon>Bacteria</taxon>
        <taxon>Bacillati</taxon>
        <taxon>Actinomycetota</taxon>
        <taxon>Actinomycetes</taxon>
        <taxon>Kitasatosporales</taxon>
        <taxon>Streptomycetaceae</taxon>
        <taxon>Streptomyces</taxon>
    </lineage>
</organism>
<evidence type="ECO:0000313" key="2">
    <source>
        <dbReference type="Proteomes" id="UP000515307"/>
    </source>
</evidence>
<evidence type="ECO:0000313" key="1">
    <source>
        <dbReference type="EMBL" id="QNE73761.1"/>
    </source>
</evidence>
<proteinExistence type="predicted"/>
<gene>
    <name evidence="1" type="ORF">F0344_03290</name>
</gene>